<dbReference type="PANTHER" id="PTHR31837">
    <property type="entry name" value="CYTOCHROME B-245 CHAPERONE 1"/>
    <property type="match status" value="1"/>
</dbReference>
<evidence type="ECO:0000256" key="1">
    <source>
        <dbReference type="ARBA" id="ARBA00004389"/>
    </source>
</evidence>
<keyword evidence="3" id="KW-0399">Innate immunity</keyword>
<evidence type="ECO:0000256" key="10">
    <source>
        <dbReference type="ARBA" id="ARBA00030424"/>
    </source>
</evidence>
<dbReference type="Proteomes" id="UP000076078">
    <property type="component" value="Unassembled WGS sequence"/>
</dbReference>
<feature type="transmembrane region" description="Helical" evidence="11">
    <location>
        <begin position="50"/>
        <end position="70"/>
    </location>
</feature>
<dbReference type="AlphaFoldDB" id="A0A152A4Z6"/>
<evidence type="ECO:0000256" key="4">
    <source>
        <dbReference type="ARBA" id="ARBA00022692"/>
    </source>
</evidence>
<evidence type="ECO:0000313" key="13">
    <source>
        <dbReference type="Proteomes" id="UP000076078"/>
    </source>
</evidence>
<evidence type="ECO:0000256" key="7">
    <source>
        <dbReference type="ARBA" id="ARBA00022989"/>
    </source>
</evidence>
<dbReference type="GO" id="GO:0045087">
    <property type="term" value="P:innate immune response"/>
    <property type="evidence" value="ECO:0007669"/>
    <property type="project" value="UniProtKB-KW"/>
</dbReference>
<keyword evidence="9" id="KW-0143">Chaperone</keyword>
<evidence type="ECO:0000313" key="12">
    <source>
        <dbReference type="EMBL" id="KYR01313.1"/>
    </source>
</evidence>
<organism evidence="12 13">
    <name type="scientific">Tieghemostelium lacteum</name>
    <name type="common">Slime mold</name>
    <name type="synonym">Dictyostelium lacteum</name>
    <dbReference type="NCBI Taxonomy" id="361077"/>
    <lineage>
        <taxon>Eukaryota</taxon>
        <taxon>Amoebozoa</taxon>
        <taxon>Evosea</taxon>
        <taxon>Eumycetozoa</taxon>
        <taxon>Dictyostelia</taxon>
        <taxon>Dictyosteliales</taxon>
        <taxon>Raperosteliaceae</taxon>
        <taxon>Tieghemostelium</taxon>
    </lineage>
</organism>
<gene>
    <name evidence="12" type="ORF">DLAC_02035</name>
</gene>
<dbReference type="PANTHER" id="PTHR31837:SF3">
    <property type="entry name" value="CYTOCHROME B-245 CHAPERONE 1"/>
    <property type="match status" value="1"/>
</dbReference>
<keyword evidence="5" id="KW-0256">Endoplasmic reticulum</keyword>
<dbReference type="OMA" id="WTIAFFI"/>
<keyword evidence="7 11" id="KW-1133">Transmembrane helix</keyword>
<protein>
    <recommendedName>
        <fullName evidence="10">Essential for reactive oxygen species protein</fullName>
    </recommendedName>
</protein>
<proteinExistence type="inferred from homology"/>
<dbReference type="InterPro" id="IPR027846">
    <property type="entry name" value="Cybc1"/>
</dbReference>
<feature type="transmembrane region" description="Helical" evidence="11">
    <location>
        <begin position="21"/>
        <end position="38"/>
    </location>
</feature>
<evidence type="ECO:0000256" key="9">
    <source>
        <dbReference type="ARBA" id="ARBA00023186"/>
    </source>
</evidence>
<evidence type="ECO:0000256" key="8">
    <source>
        <dbReference type="ARBA" id="ARBA00023136"/>
    </source>
</evidence>
<sequence>MIIKENKSHSLVIDHNNRGKEWTIAFFIGCIGFLPFLHTTDEFFLKMMKFVFLGTFFLVGLLYIHDEFVITFSQKKRKIIIQYRNIIEVISRKPGNEIVLDLDLVQKAIVKEVPEPNGKKTKLFKLIILYNNGLDIGVTDSYFFTPEPIEPIRVTINQWLKENGINGADQVSSKQEKILTPNNHNFYVNNSNTTTTKRK</sequence>
<dbReference type="InParanoid" id="A0A152A4Z6"/>
<keyword evidence="6" id="KW-0391">Immunity</keyword>
<dbReference type="OrthoDB" id="19942at2759"/>
<accession>A0A152A4Z6</accession>
<comment type="caution">
    <text evidence="12">The sequence shown here is derived from an EMBL/GenBank/DDBJ whole genome shotgun (WGS) entry which is preliminary data.</text>
</comment>
<keyword evidence="13" id="KW-1185">Reference proteome</keyword>
<dbReference type="GO" id="GO:0005789">
    <property type="term" value="C:endoplasmic reticulum membrane"/>
    <property type="evidence" value="ECO:0007669"/>
    <property type="project" value="UniProtKB-SubCell"/>
</dbReference>
<name>A0A152A4Z6_TIELA</name>
<evidence type="ECO:0000256" key="6">
    <source>
        <dbReference type="ARBA" id="ARBA00022859"/>
    </source>
</evidence>
<comment type="subcellular location">
    <subcellularLocation>
        <location evidence="1">Endoplasmic reticulum membrane</location>
        <topology evidence="1">Single-pass membrane protein</topology>
    </subcellularLocation>
</comment>
<comment type="similarity">
    <text evidence="2">Belongs to the CYBC1 family.</text>
</comment>
<dbReference type="FunCoup" id="A0A152A4Z6">
    <property type="interactions" value="2"/>
</dbReference>
<evidence type="ECO:0000256" key="3">
    <source>
        <dbReference type="ARBA" id="ARBA00022588"/>
    </source>
</evidence>
<keyword evidence="8 11" id="KW-0472">Membrane</keyword>
<evidence type="ECO:0000256" key="2">
    <source>
        <dbReference type="ARBA" id="ARBA00009907"/>
    </source>
</evidence>
<dbReference type="Pfam" id="PF15169">
    <property type="entry name" value="Cybc1_Eros"/>
    <property type="match status" value="1"/>
</dbReference>
<keyword evidence="4 11" id="KW-0812">Transmembrane</keyword>
<reference evidence="12 13" key="1">
    <citation type="submission" date="2015-12" db="EMBL/GenBank/DDBJ databases">
        <title>Dictyostelia acquired genes for synthesis and detection of signals that induce cell-type specialization by lateral gene transfer from prokaryotes.</title>
        <authorList>
            <person name="Gloeckner G."/>
            <person name="Schaap P."/>
        </authorList>
    </citation>
    <scope>NUCLEOTIDE SEQUENCE [LARGE SCALE GENOMIC DNA]</scope>
    <source>
        <strain evidence="12 13">TK</strain>
    </source>
</reference>
<evidence type="ECO:0000256" key="5">
    <source>
        <dbReference type="ARBA" id="ARBA00022824"/>
    </source>
</evidence>
<evidence type="ECO:0000256" key="11">
    <source>
        <dbReference type="SAM" id="Phobius"/>
    </source>
</evidence>
<dbReference type="EMBL" id="LODT01000010">
    <property type="protein sequence ID" value="KYR01313.1"/>
    <property type="molecule type" value="Genomic_DNA"/>
</dbReference>